<evidence type="ECO:0000256" key="1">
    <source>
        <dbReference type="SAM" id="Phobius"/>
    </source>
</evidence>
<evidence type="ECO:0008006" key="4">
    <source>
        <dbReference type="Google" id="ProtNLM"/>
    </source>
</evidence>
<feature type="transmembrane region" description="Helical" evidence="1">
    <location>
        <begin position="18"/>
        <end position="37"/>
    </location>
</feature>
<dbReference type="Proteomes" id="UP000706525">
    <property type="component" value="Unassembled WGS sequence"/>
</dbReference>
<gene>
    <name evidence="2" type="ORF">LMG32289_03979</name>
</gene>
<keyword evidence="1" id="KW-0472">Membrane</keyword>
<protein>
    <recommendedName>
        <fullName evidence="4">DUF2788 domain-containing protein</fullName>
    </recommendedName>
</protein>
<organism evidence="2 3">
    <name type="scientific">Cupriavidus pampae</name>
    <dbReference type="NCBI Taxonomy" id="659251"/>
    <lineage>
        <taxon>Bacteria</taxon>
        <taxon>Pseudomonadati</taxon>
        <taxon>Pseudomonadota</taxon>
        <taxon>Betaproteobacteria</taxon>
        <taxon>Burkholderiales</taxon>
        <taxon>Burkholderiaceae</taxon>
        <taxon>Cupriavidus</taxon>
    </lineage>
</organism>
<name>A0ABM8XDB5_9BURK</name>
<keyword evidence="1" id="KW-1133">Transmembrane helix</keyword>
<accession>A0ABM8XDB5</accession>
<keyword evidence="3" id="KW-1185">Reference proteome</keyword>
<evidence type="ECO:0000313" key="3">
    <source>
        <dbReference type="Proteomes" id="UP000706525"/>
    </source>
</evidence>
<reference evidence="2 3" key="1">
    <citation type="submission" date="2021-08" db="EMBL/GenBank/DDBJ databases">
        <authorList>
            <person name="Peeters C."/>
        </authorList>
    </citation>
    <scope>NUCLEOTIDE SEQUENCE [LARGE SCALE GENOMIC DNA]</scope>
    <source>
        <strain evidence="2 3">LMG 32289</strain>
    </source>
</reference>
<keyword evidence="1" id="KW-0812">Transmembrane</keyword>
<dbReference type="EMBL" id="CAJZAG010000007">
    <property type="protein sequence ID" value="CAG9178051.1"/>
    <property type="molecule type" value="Genomic_DNA"/>
</dbReference>
<comment type="caution">
    <text evidence="2">The sequence shown here is derived from an EMBL/GenBank/DDBJ whole genome shotgun (WGS) entry which is preliminary data.</text>
</comment>
<evidence type="ECO:0000313" key="2">
    <source>
        <dbReference type="EMBL" id="CAG9178051.1"/>
    </source>
</evidence>
<proteinExistence type="predicted"/>
<sequence>MSPATAGAFVKASRLAEFGTAISLAVFFVAFVVSLELKGKFARFYLRVGGLLMVVESFVLWIPVMRMAAAHG</sequence>
<feature type="transmembrane region" description="Helical" evidence="1">
    <location>
        <begin position="44"/>
        <end position="64"/>
    </location>
</feature>